<dbReference type="VEuPathDB" id="ToxoDB:cyc_02438"/>
<proteinExistence type="predicted"/>
<evidence type="ECO:0000259" key="1">
    <source>
        <dbReference type="Pfam" id="PF22770"/>
    </source>
</evidence>
<dbReference type="InParanoid" id="A0A1D3CYY9"/>
<dbReference type="AlphaFoldDB" id="A0A1D3CYY9"/>
<accession>A0A1D3CYY9</accession>
<gene>
    <name evidence="2" type="ORF">cyc_02438</name>
</gene>
<dbReference type="EMBL" id="JROU02001466">
    <property type="protein sequence ID" value="OEH76425.1"/>
    <property type="molecule type" value="Genomic_DNA"/>
</dbReference>
<organism evidence="2 3">
    <name type="scientific">Cyclospora cayetanensis</name>
    <dbReference type="NCBI Taxonomy" id="88456"/>
    <lineage>
        <taxon>Eukaryota</taxon>
        <taxon>Sar</taxon>
        <taxon>Alveolata</taxon>
        <taxon>Apicomplexa</taxon>
        <taxon>Conoidasida</taxon>
        <taxon>Coccidia</taxon>
        <taxon>Eucoccidiorida</taxon>
        <taxon>Eimeriorina</taxon>
        <taxon>Eimeriidae</taxon>
        <taxon>Cyclospora</taxon>
    </lineage>
</organism>
<protein>
    <recommendedName>
        <fullName evidence="1">POP1 C-terminal domain-containing protein</fullName>
    </recommendedName>
</protein>
<evidence type="ECO:0000313" key="2">
    <source>
        <dbReference type="EMBL" id="OEH76425.1"/>
    </source>
</evidence>
<evidence type="ECO:0000313" key="3">
    <source>
        <dbReference type="Proteomes" id="UP000095192"/>
    </source>
</evidence>
<sequence>MKRQPLKKQDPLLPPLPVPPANLLQLLPPLLVPPPAAARRDKSWSPLDELPLVFLWALQQLLHPSRRASKSSNRADAAVAAATAYLADRGALLPVQLEIHERGVPLELCHIYALTAGDFKLFFEEPLHRTQRRGCLRRKLEAASHKGKARRKTVSTAERSELLEGALSPKTSSFDACRPLVGFVTAGEASAGRVVLCQPPPSCKQCNNNFRPLWRVRLHALKAPKISPKGFSWAQESVAVGALCMRRSCESPHPVLHEESKRNDLQTRLLCSLCAMHSLGDLRARMNLLETRRDYDTTAAPVQSQTCNNSSSLLLLSGLSS</sequence>
<dbReference type="InterPro" id="IPR055079">
    <property type="entry name" value="POP1_C"/>
</dbReference>
<dbReference type="Pfam" id="PF22770">
    <property type="entry name" value="POP1_C"/>
    <property type="match status" value="1"/>
</dbReference>
<keyword evidence="3" id="KW-1185">Reference proteome</keyword>
<comment type="caution">
    <text evidence="2">The sequence shown here is derived from an EMBL/GenBank/DDBJ whole genome shotgun (WGS) entry which is preliminary data.</text>
</comment>
<name>A0A1D3CYY9_9EIME</name>
<dbReference type="Proteomes" id="UP000095192">
    <property type="component" value="Unassembled WGS sequence"/>
</dbReference>
<reference evidence="2 3" key="1">
    <citation type="journal article" date="2016" name="BMC Genomics">
        <title>Comparative genomics reveals Cyclospora cayetanensis possesses coccidia-like metabolism and invasion components but unique surface antigens.</title>
        <authorList>
            <person name="Liu S."/>
            <person name="Wang L."/>
            <person name="Zheng H."/>
            <person name="Xu Z."/>
            <person name="Roellig D.M."/>
            <person name="Li N."/>
            <person name="Frace M.A."/>
            <person name="Tang K."/>
            <person name="Arrowood M.J."/>
            <person name="Moss D.M."/>
            <person name="Zhang L."/>
            <person name="Feng Y."/>
            <person name="Xiao L."/>
        </authorList>
    </citation>
    <scope>NUCLEOTIDE SEQUENCE [LARGE SCALE GENOMIC DNA]</scope>
    <source>
        <strain evidence="2 3">CHN_HEN01</strain>
    </source>
</reference>
<feature type="domain" description="POP1 C-terminal" evidence="1">
    <location>
        <begin position="91"/>
        <end position="190"/>
    </location>
</feature>